<organism evidence="1 2">
    <name type="scientific">Pseudomonas phage EL</name>
    <dbReference type="NCBI Taxonomy" id="273133"/>
    <lineage>
        <taxon>Viruses</taxon>
        <taxon>Duplodnaviria</taxon>
        <taxon>Heunggongvirae</taxon>
        <taxon>Uroviricota</taxon>
        <taxon>Caudoviricetes</taxon>
        <taxon>Chimalliviridae</taxon>
        <taxon>Elvirus</taxon>
        <taxon>Elvirus EL</taxon>
    </lineage>
</organism>
<reference evidence="1 2" key="4">
    <citation type="journal article" date="2005" name="J. Mol. Biol.">
        <title>Genome comparison of Pseudomonas aeruginosa large phages.</title>
        <authorList>
            <person name="Hertveldt K."/>
            <person name="Lavigne R."/>
            <person name="Pleteneva E."/>
            <person name="Sernova N."/>
            <person name="Kurochkina L."/>
            <person name="Korchevskii R."/>
            <person name="Robben J."/>
            <person name="Mesyanzhinov V."/>
            <person name="Krylov V.N."/>
            <person name="Volckaert G."/>
        </authorList>
    </citation>
    <scope>NUCLEOTIDE SEQUENCE</scope>
</reference>
<dbReference type="RefSeq" id="YP_418057.1">
    <property type="nucleotide sequence ID" value="NC_007623.1"/>
</dbReference>
<reference evidence="1 2" key="3">
    <citation type="journal article" date="2004" name="Bioinformatics">
        <title>PHIRE, a deterministic approach to reveal regulatory elements in bacteriophage genomes.</title>
        <authorList>
            <person name="Lavigne R."/>
            <person name="Sun W.D."/>
            <person name="Volckaert G."/>
        </authorList>
    </citation>
    <scope>NUCLEOTIDE SEQUENCE [LARGE SCALE GENOMIC DNA]</scope>
</reference>
<evidence type="ECO:0000313" key="2">
    <source>
        <dbReference type="Proteomes" id="UP000001239"/>
    </source>
</evidence>
<dbReference type="GeneID" id="5176650"/>
<sequence>MELPELTPSLSLAIKRLTEYSEEVLDPLKDFVGYASKLDFSLEDDPRFSMPAYPDFEDYDYLHDTSRLKQVYLNDFDFNLEEDREALSRLTRMEFEGNSFDTVARCLCKDGKGLRGNYLLGTERVCPRCGSKAELFLDQGEDTRIWLKCPEGVKKFVNIGFFTTFFNNISIGNPSPKINVPRYFIDPLYRTKVKKQRNGTLIAINQMLGDLEIHHVDLNTFYDHCDRIMEYILVGPGERWSKYRGGEGAEILELYHRYKHIAFCNYMKVPSRYCMVLERVGKEVRSYEHQPETAKLYNAIADTMKSSNCYQLTEKDLQRNVDIVGKNLVALADQFRSVNNPKAVFNKHGINRKHVCAGPVPLTGRSVITSQTGIINHSEVIMPWKMVVTILEQPITNHLYRLGHTPRSARKLIYNAAYRIVPEIDAFLRRAEESRKVLVQMGRNPSIEYLSRRTNYLRVNRDLEDESIKIPITSVGPYNA</sequence>
<protein>
    <submittedName>
        <fullName evidence="1">Uncharacterized protein</fullName>
    </submittedName>
</protein>
<evidence type="ECO:0000313" key="1">
    <source>
        <dbReference type="EMBL" id="CAG27118.1"/>
    </source>
</evidence>
<name>Q2Z157_9CAUD</name>
<dbReference type="Proteomes" id="UP000001239">
    <property type="component" value="Segment"/>
</dbReference>
<dbReference type="KEGG" id="vg:5176650"/>
<reference evidence="1 2" key="2">
    <citation type="journal article" date="2003" name="Res. Microbiol.">
        <title>Myoviridae bacteriophages of Pseudomonas aeruginosa: a long and complex evolutionary pathway.</title>
        <authorList>
            <person name="Krylov V.N."/>
            <person name="Pleteneva E.A."/>
            <person name="Bourkalsteva M.V."/>
            <person name="Shaburova O.V."/>
            <person name="Volckaert G."/>
            <person name="Sykilinda N.N."/>
            <person name="Kurochkina L.P."/>
            <person name="Mesyanzhinov V.V."/>
        </authorList>
    </citation>
    <scope>NUCLEOTIDE SEQUENCE [LARGE SCALE GENOMIC DNA]</scope>
</reference>
<dbReference type="EMBL" id="AJ697969">
    <property type="protein sequence ID" value="CAG27118.1"/>
    <property type="molecule type" value="Genomic_DNA"/>
</dbReference>
<keyword evidence="2" id="KW-1185">Reference proteome</keyword>
<dbReference type="OrthoDB" id="2530at10239"/>
<accession>Q2Z157</accession>
<reference evidence="1 2" key="1">
    <citation type="journal article" date="2002" name="Genetika">
        <title>Phenogenetic characterization of a group of giant Phi KZ-like bacteriophages of Pseudomonas aeruginosa].</title>
        <authorList>
            <person name="Burkal'tseva M.V."/>
            <person name="Krylov V.N."/>
            <person name="Pleteneva E.A."/>
            <person name="Shaburova O.V."/>
            <person name="Krylov S.V."/>
            <person name="Volckaert G."/>
            <person name="Sykilinda N.N."/>
            <person name="Kurochkina L.P."/>
            <person name="Mesyanzhinov V.V."/>
        </authorList>
    </citation>
    <scope>NUCLEOTIDE SEQUENCE [LARGE SCALE GENOMIC DNA]</scope>
</reference>
<proteinExistence type="predicted"/>